<comment type="caution">
    <text evidence="7">The sequence shown here is derived from an EMBL/GenBank/DDBJ whole genome shotgun (WGS) entry which is preliminary data.</text>
</comment>
<keyword evidence="3" id="KW-0863">Zinc-finger</keyword>
<dbReference type="SUPFAM" id="SSF53098">
    <property type="entry name" value="Ribonuclease H-like"/>
    <property type="match status" value="1"/>
</dbReference>
<evidence type="ECO:0000256" key="5">
    <source>
        <dbReference type="ARBA" id="ARBA00023242"/>
    </source>
</evidence>
<keyword evidence="2" id="KW-0479">Metal-binding</keyword>
<proteinExistence type="predicted"/>
<evidence type="ECO:0000259" key="6">
    <source>
        <dbReference type="Pfam" id="PF05699"/>
    </source>
</evidence>
<sequence>MNTHMNEKHALVWQNALRIDQAFRAGSSSVDEIPATLVEQVIGQPNYENFTLDELYRLVTRWIVTGNQPFTEVENSEFQAILVYLKPALEGHLLKSQAIRDRVFAHAGIMRRSVKQYLGTLPGLMAIACDAWTSSNRIAFLALVGSWITPEWNLEETLLDFVELQGAHDGQNMASAVASVVSELGIANKLVALVSDNASNNGTLVRHLQMEIERNSDCSATRWDSTKGHIRCLAHVIHLSVMSLLRGVKAVPRNVDIRAFDPGDQALTPEDAEAFVAEDNNEANEKDDSSSVDPTVDLASAVDKIRKIVKIVRSSPQRMELFRATAESIEDYYEKTALSSGKVYIRKVVKNLILDVVTRWNSTYFMIQRASEFSEAIDALTSHPKVKVFRAYSLSKEEWKAVTLLCKWLNYFRSASTMMAAEKYPTLSFSLRIYFVLISYVSKLEEDATTPEYKSMAPGIHACKSKLLEFFDKSTFDSEYYYFATVLDPRFKDSLFRSDDKLASSLFSDDWVNDCAEALKDTCDVFYSSEGSSSSQYKLSAAPIKDQADNINDFARDWRANLPSRTIHLPPSNSSLAEISKYLREDLTELPPLAWWRLNAHRFPKLAAMARDYLCIPGTSVAVERIFSAGRDIISVRRASLSAETIRTLMTYRAGIMLEKRIGRPLSSSK</sequence>
<keyword evidence="5" id="KW-0539">Nucleus</keyword>
<dbReference type="InterPro" id="IPR008906">
    <property type="entry name" value="HATC_C_dom"/>
</dbReference>
<organism evidence="7 8">
    <name type="scientific">Rhizoctonia solani</name>
    <dbReference type="NCBI Taxonomy" id="456999"/>
    <lineage>
        <taxon>Eukaryota</taxon>
        <taxon>Fungi</taxon>
        <taxon>Dikarya</taxon>
        <taxon>Basidiomycota</taxon>
        <taxon>Agaricomycotina</taxon>
        <taxon>Agaricomycetes</taxon>
        <taxon>Cantharellales</taxon>
        <taxon>Ceratobasidiaceae</taxon>
        <taxon>Rhizoctonia</taxon>
    </lineage>
</organism>
<dbReference type="EMBL" id="CAJMXA010003951">
    <property type="protein sequence ID" value="CAE6528504.1"/>
    <property type="molecule type" value="Genomic_DNA"/>
</dbReference>
<evidence type="ECO:0000313" key="8">
    <source>
        <dbReference type="Proteomes" id="UP000663853"/>
    </source>
</evidence>
<accession>A0A8H3DFL7</accession>
<evidence type="ECO:0000256" key="2">
    <source>
        <dbReference type="ARBA" id="ARBA00022723"/>
    </source>
</evidence>
<dbReference type="Pfam" id="PF05699">
    <property type="entry name" value="Dimer_Tnp_hAT"/>
    <property type="match status" value="1"/>
</dbReference>
<name>A0A8H3DFL7_9AGAM</name>
<gene>
    <name evidence="7" type="ORF">RDB_LOCUS163954</name>
</gene>
<dbReference type="Proteomes" id="UP000663853">
    <property type="component" value="Unassembled WGS sequence"/>
</dbReference>
<evidence type="ECO:0000256" key="1">
    <source>
        <dbReference type="ARBA" id="ARBA00004123"/>
    </source>
</evidence>
<protein>
    <recommendedName>
        <fullName evidence="6">HAT C-terminal dimerisation domain-containing protein</fullName>
    </recommendedName>
</protein>
<dbReference type="AlphaFoldDB" id="A0A8H3DFL7"/>
<evidence type="ECO:0000313" key="7">
    <source>
        <dbReference type="EMBL" id="CAE6528504.1"/>
    </source>
</evidence>
<reference evidence="7" key="1">
    <citation type="submission" date="2021-01" db="EMBL/GenBank/DDBJ databases">
        <authorList>
            <person name="Kaushik A."/>
        </authorList>
    </citation>
    <scope>NUCLEOTIDE SEQUENCE</scope>
    <source>
        <strain evidence="7">AG6-10EEA</strain>
    </source>
</reference>
<keyword evidence="4" id="KW-0862">Zinc</keyword>
<feature type="domain" description="HAT C-terminal dimerisation" evidence="6">
    <location>
        <begin position="580"/>
        <end position="651"/>
    </location>
</feature>
<dbReference type="InterPro" id="IPR012337">
    <property type="entry name" value="RNaseH-like_sf"/>
</dbReference>
<comment type="subcellular location">
    <subcellularLocation>
        <location evidence="1">Nucleus</location>
    </subcellularLocation>
</comment>
<evidence type="ECO:0000256" key="4">
    <source>
        <dbReference type="ARBA" id="ARBA00022833"/>
    </source>
</evidence>
<dbReference type="InterPro" id="IPR052035">
    <property type="entry name" value="ZnF_BED_domain_contain"/>
</dbReference>
<dbReference type="GO" id="GO:0046983">
    <property type="term" value="F:protein dimerization activity"/>
    <property type="evidence" value="ECO:0007669"/>
    <property type="project" value="InterPro"/>
</dbReference>
<dbReference type="GO" id="GO:0008270">
    <property type="term" value="F:zinc ion binding"/>
    <property type="evidence" value="ECO:0007669"/>
    <property type="project" value="UniProtKB-KW"/>
</dbReference>
<dbReference type="PANTHER" id="PTHR46481:SF10">
    <property type="entry name" value="ZINC FINGER BED DOMAIN-CONTAINING PROTEIN 39"/>
    <property type="match status" value="1"/>
</dbReference>
<dbReference type="GO" id="GO:0005634">
    <property type="term" value="C:nucleus"/>
    <property type="evidence" value="ECO:0007669"/>
    <property type="project" value="UniProtKB-SubCell"/>
</dbReference>
<dbReference type="PANTHER" id="PTHR46481">
    <property type="entry name" value="ZINC FINGER BED DOMAIN-CONTAINING PROTEIN 4"/>
    <property type="match status" value="1"/>
</dbReference>
<evidence type="ECO:0000256" key="3">
    <source>
        <dbReference type="ARBA" id="ARBA00022771"/>
    </source>
</evidence>